<protein>
    <submittedName>
        <fullName evidence="3">Late competence protein ComEC, DNA transport</fullName>
    </submittedName>
</protein>
<dbReference type="Pfam" id="PF00753">
    <property type="entry name" value="Lactamase_B"/>
    <property type="match status" value="1"/>
</dbReference>
<sequence>MKQVITALTVIFTLSACGTEDPPQSNETASDPAENKAEQNTNTQNDEPDNGVPSDENHTNDQNEDSSAAGDSASGTLEVHFIDAGQADATLFLHEEGDDQFSILYDTGDWRQTDVVSYLHDEDLEGIDILIGSHPHADHIGQMDIILNEFDVSEVWMSGDDHTSATYERVLDAIENTDAVYDEPRAGDAFEVGDLVIDIIHPETLTGDLHEGSLSMRLSFGEHSFVLTGDAEIESEQEIIDRYPELSSTVLHLGHHGSHTSTSEDFLNAVAPEFAIISAGADNSFGHPHSEVVDRIQKHNMKTYGTYVHGTILVYSDGEMLEIETEQTGEITPGTREDSSDPEGDDSGSSVTVPDGDCVDINSASHEELQAIMHIGEGRAGDLIEQRPYDQVNQLTRIHGIGEGRIRDIQDEGIACVEEE</sequence>
<dbReference type="CDD" id="cd07731">
    <property type="entry name" value="ComA-like_MBL-fold"/>
    <property type="match status" value="1"/>
</dbReference>
<dbReference type="STRING" id="632773.BBEV_1159"/>
<gene>
    <name evidence="3" type="primary">comEC-1</name>
    <name evidence="3" type="ORF">BBEV_1159</name>
</gene>
<accession>A0A1D7QU62</accession>
<evidence type="ECO:0000313" key="4">
    <source>
        <dbReference type="Proteomes" id="UP000094463"/>
    </source>
</evidence>
<dbReference type="AlphaFoldDB" id="A0A1D7QU62"/>
<dbReference type="InterPro" id="IPR001279">
    <property type="entry name" value="Metallo-B-lactamas"/>
</dbReference>
<dbReference type="InterPro" id="IPR052159">
    <property type="entry name" value="Competence_DNA_uptake"/>
</dbReference>
<dbReference type="PROSITE" id="PS51257">
    <property type="entry name" value="PROKAR_LIPOPROTEIN"/>
    <property type="match status" value="1"/>
</dbReference>
<dbReference type="InterPro" id="IPR035681">
    <property type="entry name" value="ComA-like_MBL"/>
</dbReference>
<dbReference type="RefSeq" id="WP_069364606.1">
    <property type="nucleotide sequence ID" value="NZ_CP012502.1"/>
</dbReference>
<dbReference type="SUPFAM" id="SSF56281">
    <property type="entry name" value="Metallo-hydrolase/oxidoreductase"/>
    <property type="match status" value="1"/>
</dbReference>
<keyword evidence="4" id="KW-1185">Reference proteome</keyword>
<proteinExistence type="predicted"/>
<dbReference type="EMBL" id="CP012502">
    <property type="protein sequence ID" value="AOM82527.1"/>
    <property type="molecule type" value="Genomic_DNA"/>
</dbReference>
<dbReference type="PATRIC" id="fig|632773.3.peg.1231"/>
<dbReference type="SUPFAM" id="SSF81585">
    <property type="entry name" value="PsbU/PolX domain-like"/>
    <property type="match status" value="1"/>
</dbReference>
<dbReference type="Gene3D" id="1.10.150.320">
    <property type="entry name" value="Photosystem II 12 kDa extrinsic protein"/>
    <property type="match status" value="1"/>
</dbReference>
<dbReference type="PANTHER" id="PTHR30619">
    <property type="entry name" value="DNA INTERNALIZATION/COMPETENCE PROTEIN COMEC/REC2"/>
    <property type="match status" value="1"/>
</dbReference>
<evidence type="ECO:0000259" key="2">
    <source>
        <dbReference type="Pfam" id="PF00753"/>
    </source>
</evidence>
<evidence type="ECO:0000256" key="1">
    <source>
        <dbReference type="SAM" id="MobiDB-lite"/>
    </source>
</evidence>
<feature type="region of interest" description="Disordered" evidence="1">
    <location>
        <begin position="17"/>
        <end position="73"/>
    </location>
</feature>
<dbReference type="Gene3D" id="3.60.15.10">
    <property type="entry name" value="Ribonuclease Z/Hydroxyacylglutathione hydrolase-like"/>
    <property type="match status" value="1"/>
</dbReference>
<dbReference type="PANTHER" id="PTHR30619:SF7">
    <property type="entry name" value="BETA-LACTAMASE DOMAIN PROTEIN"/>
    <property type="match status" value="1"/>
</dbReference>
<feature type="region of interest" description="Disordered" evidence="1">
    <location>
        <begin position="326"/>
        <end position="356"/>
    </location>
</feature>
<name>A0A1D7QU62_9BACI</name>
<dbReference type="KEGG" id="bbev:BBEV_1159"/>
<evidence type="ECO:0000313" key="3">
    <source>
        <dbReference type="EMBL" id="AOM82527.1"/>
    </source>
</evidence>
<organism evidence="3 4">
    <name type="scientific">Salisediminibacterium beveridgei</name>
    <dbReference type="NCBI Taxonomy" id="632773"/>
    <lineage>
        <taxon>Bacteria</taxon>
        <taxon>Bacillati</taxon>
        <taxon>Bacillota</taxon>
        <taxon>Bacilli</taxon>
        <taxon>Bacillales</taxon>
        <taxon>Bacillaceae</taxon>
        <taxon>Salisediminibacterium</taxon>
    </lineage>
</organism>
<feature type="domain" description="Metallo-beta-lactamase" evidence="2">
    <location>
        <begin position="91"/>
        <end position="280"/>
    </location>
</feature>
<dbReference type="InterPro" id="IPR036866">
    <property type="entry name" value="RibonucZ/Hydroxyglut_hydro"/>
</dbReference>
<reference evidence="3 4" key="1">
    <citation type="submission" date="2015-08" db="EMBL/GenBank/DDBJ databases">
        <title>The complete genome sequence of Bacillus beveridgei MLTeJB.</title>
        <authorList>
            <person name="Hanson T.E."/>
            <person name="Mesa C."/>
            <person name="Basesman S.M."/>
            <person name="Oremland R.S."/>
        </authorList>
    </citation>
    <scope>NUCLEOTIDE SEQUENCE [LARGE SCALE GENOMIC DNA]</scope>
    <source>
        <strain evidence="3 4">MLTeJB</strain>
    </source>
</reference>
<dbReference type="Proteomes" id="UP000094463">
    <property type="component" value="Chromosome"/>
</dbReference>
<dbReference type="Pfam" id="PF12836">
    <property type="entry name" value="HHH_3"/>
    <property type="match status" value="1"/>
</dbReference>